<proteinExistence type="predicted"/>
<dbReference type="Proteomes" id="UP000326202">
    <property type="component" value="Chromosome"/>
</dbReference>
<accession>A0A5J6MRY4</accession>
<dbReference type="Pfam" id="PF20082">
    <property type="entry name" value="DUF6476"/>
    <property type="match status" value="1"/>
</dbReference>
<protein>
    <submittedName>
        <fullName evidence="2">Uncharacterized protein</fullName>
    </submittedName>
</protein>
<keyword evidence="1" id="KW-0472">Membrane</keyword>
<keyword evidence="1" id="KW-0812">Transmembrane</keyword>
<dbReference type="AlphaFoldDB" id="A0A5J6MRY4"/>
<dbReference type="KEGG" id="htq:FRZ44_41010"/>
<dbReference type="RefSeq" id="WP_191908213.1">
    <property type="nucleotide sequence ID" value="NZ_CP042906.1"/>
</dbReference>
<name>A0A5J6MRY4_9PROT</name>
<dbReference type="InterPro" id="IPR045519">
    <property type="entry name" value="DUF6476"/>
</dbReference>
<gene>
    <name evidence="2" type="ORF">FRZ44_41010</name>
</gene>
<keyword evidence="3" id="KW-1185">Reference proteome</keyword>
<organism evidence="2 3">
    <name type="scientific">Hypericibacter terrae</name>
    <dbReference type="NCBI Taxonomy" id="2602015"/>
    <lineage>
        <taxon>Bacteria</taxon>
        <taxon>Pseudomonadati</taxon>
        <taxon>Pseudomonadota</taxon>
        <taxon>Alphaproteobacteria</taxon>
        <taxon>Rhodospirillales</taxon>
        <taxon>Dongiaceae</taxon>
        <taxon>Hypericibacter</taxon>
    </lineage>
</organism>
<reference evidence="2 3" key="1">
    <citation type="submission" date="2019-08" db="EMBL/GenBank/DDBJ databases">
        <title>Hyperibacter terrae gen. nov., sp. nov. and Hyperibacter viscosus sp. nov., two new members in the family Rhodospirillaceae isolated from the rhizosphere of Hypericum perforatum.</title>
        <authorList>
            <person name="Noviana Z."/>
        </authorList>
    </citation>
    <scope>NUCLEOTIDE SEQUENCE [LARGE SCALE GENOMIC DNA]</scope>
    <source>
        <strain evidence="2 3">R5913</strain>
    </source>
</reference>
<evidence type="ECO:0000256" key="1">
    <source>
        <dbReference type="SAM" id="Phobius"/>
    </source>
</evidence>
<sequence>MRALKALVIVMGIIIVIGVAIVVVTIVHRMQGKPGTAATATGAAQLGDVVLPLPPGCRVAEMTSANDRLWLRLEPLTGNAADAACADILILDPATGSVVGRLSPRTSG</sequence>
<evidence type="ECO:0000313" key="2">
    <source>
        <dbReference type="EMBL" id="QEX18790.1"/>
    </source>
</evidence>
<dbReference type="EMBL" id="CP042906">
    <property type="protein sequence ID" value="QEX18790.1"/>
    <property type="molecule type" value="Genomic_DNA"/>
</dbReference>
<feature type="transmembrane region" description="Helical" evidence="1">
    <location>
        <begin position="6"/>
        <end position="27"/>
    </location>
</feature>
<evidence type="ECO:0000313" key="3">
    <source>
        <dbReference type="Proteomes" id="UP000326202"/>
    </source>
</evidence>
<keyword evidence="1" id="KW-1133">Transmembrane helix</keyword>